<dbReference type="GO" id="GO:0042398">
    <property type="term" value="P:modified amino acid biosynthetic process"/>
    <property type="evidence" value="ECO:0007669"/>
    <property type="project" value="InterPro"/>
</dbReference>
<dbReference type="Pfam" id="PF04107">
    <property type="entry name" value="GCS2"/>
    <property type="match status" value="1"/>
</dbReference>
<sequence length="372" mass="42470">MSISNKKLPKFTLGVEEEYQIIDPDTRDLRSHMSKIVEGGKIQLREQVKAEMHQSVVEVGTNICQNVQEARKEVAFLRNKIAELAGKQGLIVGASSTHPFAKWQDQAITDEPRYHHIVDELKDIARSNLIFGLHVHVGIENRETALQLMNQACYFLPHIYALTTNSPFWEGRDTGFKAFRAKIFAKFPRTGLPEYFDSVQSYDNYLEILVKTNCIDNPKKIWWDLRMHPFFSTIEFRICDMCLTVEETTCIVALIQAVVAKLYKLLMSNTSFNIYRIALIRENKFRAARNGIEGKLIDFGKKSEVPTIELIAELLDFIDDVVDELGSRKEVEYVHQILAKGTGADQQLAVYRETGDLAKVVDYITGKFTEGI</sequence>
<dbReference type="PANTHER" id="PTHR36510">
    <property type="entry name" value="GLUTAMATE--CYSTEINE LIGASE 2-RELATED"/>
    <property type="match status" value="1"/>
</dbReference>
<comment type="function">
    <text evidence="4">ATP-dependent carboxylate-amine ligase which exhibits weak glutamate--cysteine ligase activity.</text>
</comment>
<dbReference type="PANTHER" id="PTHR36510:SF1">
    <property type="entry name" value="GLUTAMATE--CYSTEINE LIGASE 2-RELATED"/>
    <property type="match status" value="1"/>
</dbReference>
<evidence type="ECO:0000313" key="5">
    <source>
        <dbReference type="EMBL" id="KPQ18630.1"/>
    </source>
</evidence>
<dbReference type="EC" id="6.3.2.2" evidence="4"/>
<dbReference type="GO" id="GO:0004357">
    <property type="term" value="F:glutamate-cysteine ligase activity"/>
    <property type="evidence" value="ECO:0007669"/>
    <property type="project" value="UniProtKB-EC"/>
</dbReference>
<evidence type="ECO:0000313" key="6">
    <source>
        <dbReference type="Proteomes" id="UP000050421"/>
    </source>
</evidence>
<gene>
    <name evidence="5" type="primary">ybdK</name>
    <name evidence="5" type="ORF">HLUCCX10_05180</name>
</gene>
<dbReference type="HAMAP" id="MF_01609">
    <property type="entry name" value="Glu_cys_ligase_2"/>
    <property type="match status" value="1"/>
</dbReference>
<reference evidence="5 6" key="1">
    <citation type="submission" date="2015-09" db="EMBL/GenBank/DDBJ databases">
        <title>Identification and resolution of microdiversity through metagenomic sequencing of parallel consortia.</title>
        <authorList>
            <person name="Nelson W.C."/>
            <person name="Romine M.F."/>
            <person name="Lindemann S.R."/>
        </authorList>
    </citation>
    <scope>NUCLEOTIDE SEQUENCE [LARGE SCALE GENOMIC DNA]</scope>
    <source>
        <strain evidence="5">HL-49</strain>
    </source>
</reference>
<dbReference type="NCBIfam" id="NF010039">
    <property type="entry name" value="PRK13515.1"/>
    <property type="match status" value="1"/>
</dbReference>
<dbReference type="InterPro" id="IPR011793">
    <property type="entry name" value="YbdK"/>
</dbReference>
<keyword evidence="1 4" id="KW-0436">Ligase</keyword>
<dbReference type="Gene3D" id="3.30.590.20">
    <property type="match status" value="1"/>
</dbReference>
<evidence type="ECO:0000256" key="1">
    <source>
        <dbReference type="ARBA" id="ARBA00022598"/>
    </source>
</evidence>
<keyword evidence="3 4" id="KW-0067">ATP-binding</keyword>
<dbReference type="PATRIC" id="fig|1305737.6.peg.1692"/>
<dbReference type="InterPro" id="IPR014746">
    <property type="entry name" value="Gln_synth/guanido_kin_cat_dom"/>
</dbReference>
<organism evidence="5 6">
    <name type="scientific">Algoriphagus marincola HL-49</name>
    <dbReference type="NCBI Taxonomy" id="1305737"/>
    <lineage>
        <taxon>Bacteria</taxon>
        <taxon>Pseudomonadati</taxon>
        <taxon>Bacteroidota</taxon>
        <taxon>Cytophagia</taxon>
        <taxon>Cytophagales</taxon>
        <taxon>Cyclobacteriaceae</taxon>
        <taxon>Algoriphagus</taxon>
    </lineage>
</organism>
<dbReference type="GO" id="GO:0005524">
    <property type="term" value="F:ATP binding"/>
    <property type="evidence" value="ECO:0007669"/>
    <property type="project" value="UniProtKB-KW"/>
</dbReference>
<dbReference type="Proteomes" id="UP000050421">
    <property type="component" value="Unassembled WGS sequence"/>
</dbReference>
<evidence type="ECO:0000256" key="4">
    <source>
        <dbReference type="HAMAP-Rule" id="MF_01609"/>
    </source>
</evidence>
<comment type="caution">
    <text evidence="5">The sequence shown here is derived from an EMBL/GenBank/DDBJ whole genome shotgun (WGS) entry which is preliminary data.</text>
</comment>
<dbReference type="AlphaFoldDB" id="A0A0P7XNZ2"/>
<evidence type="ECO:0000256" key="2">
    <source>
        <dbReference type="ARBA" id="ARBA00022741"/>
    </source>
</evidence>
<dbReference type="SUPFAM" id="SSF55931">
    <property type="entry name" value="Glutamine synthetase/guanido kinase"/>
    <property type="match status" value="1"/>
</dbReference>
<evidence type="ECO:0000256" key="3">
    <source>
        <dbReference type="ARBA" id="ARBA00022840"/>
    </source>
</evidence>
<name>A0A0P7XNZ2_9BACT</name>
<dbReference type="NCBIfam" id="TIGR02050">
    <property type="entry name" value="gshA_cyan_rel"/>
    <property type="match status" value="1"/>
</dbReference>
<keyword evidence="2 4" id="KW-0547">Nucleotide-binding</keyword>
<dbReference type="EMBL" id="LJXT01000023">
    <property type="protein sequence ID" value="KPQ18630.1"/>
    <property type="molecule type" value="Genomic_DNA"/>
</dbReference>
<dbReference type="STRING" id="1305737.GCA_000526355_03638"/>
<dbReference type="eggNOG" id="COG2170">
    <property type="taxonomic scope" value="Bacteria"/>
</dbReference>
<dbReference type="OrthoDB" id="9769628at2"/>
<dbReference type="InterPro" id="IPR050141">
    <property type="entry name" value="GCL_type2/YbdK_subfam"/>
</dbReference>
<comment type="catalytic activity">
    <reaction evidence="4">
        <text>L-cysteine + L-glutamate + ATP = gamma-L-glutamyl-L-cysteine + ADP + phosphate + H(+)</text>
        <dbReference type="Rhea" id="RHEA:13285"/>
        <dbReference type="ChEBI" id="CHEBI:15378"/>
        <dbReference type="ChEBI" id="CHEBI:29985"/>
        <dbReference type="ChEBI" id="CHEBI:30616"/>
        <dbReference type="ChEBI" id="CHEBI:35235"/>
        <dbReference type="ChEBI" id="CHEBI:43474"/>
        <dbReference type="ChEBI" id="CHEBI:58173"/>
        <dbReference type="ChEBI" id="CHEBI:456216"/>
        <dbReference type="EC" id="6.3.2.2"/>
    </reaction>
</comment>
<protein>
    <recommendedName>
        <fullName evidence="4">Putative glutamate--cysteine ligase 2</fullName>
        <ecNumber evidence="4">6.3.2.2</ecNumber>
    </recommendedName>
    <alternativeName>
        <fullName evidence="4">Gamma-glutamylcysteine synthetase 2</fullName>
        <shortName evidence="4">GCS 2</shortName>
        <shortName evidence="4">Gamma-GCS 2</shortName>
    </alternativeName>
</protein>
<dbReference type="InterPro" id="IPR006336">
    <property type="entry name" value="GCS2"/>
</dbReference>
<accession>A0A0P7XNZ2</accession>
<proteinExistence type="inferred from homology"/>
<comment type="similarity">
    <text evidence="4">Belongs to the glutamate--cysteine ligase type 2 family. YbdK subfamily.</text>
</comment>